<feature type="signal peptide" evidence="4">
    <location>
        <begin position="1"/>
        <end position="34"/>
    </location>
</feature>
<dbReference type="Proteomes" id="UP000754710">
    <property type="component" value="Unassembled WGS sequence"/>
</dbReference>
<proteinExistence type="predicted"/>
<dbReference type="InterPro" id="IPR018511">
    <property type="entry name" value="Hemolysin-typ_Ca-bd_CS"/>
</dbReference>
<protein>
    <recommendedName>
        <fullName evidence="7">Hemolysin type calcium-binding protein</fullName>
    </recommendedName>
</protein>
<gene>
    <name evidence="5" type="ORF">K1X13_04780</name>
</gene>
<comment type="caution">
    <text evidence="5">The sequence shown here is derived from an EMBL/GenBank/DDBJ whole genome shotgun (WGS) entry which is preliminary data.</text>
</comment>
<dbReference type="PANTHER" id="PTHR38340">
    <property type="entry name" value="S-LAYER PROTEIN"/>
    <property type="match status" value="1"/>
</dbReference>
<evidence type="ECO:0000313" key="5">
    <source>
        <dbReference type="EMBL" id="MBY9074135.1"/>
    </source>
</evidence>
<sequence>MKTRLQKHLAMTVAGSAAVVATLMGLTVAPSQGAAAYACHGRTATIVGSASSNEIDGTSGPDVIVGLGGNDDIEGHGGNDVVCGGRGSDELEGDRGNDRLYGGRGYDEAEGGPGADVCKAEKTESC</sequence>
<dbReference type="InterPro" id="IPR050557">
    <property type="entry name" value="RTX_toxin/Mannuronan_C5-epim"/>
</dbReference>
<evidence type="ECO:0000256" key="2">
    <source>
        <dbReference type="ARBA" id="ARBA00022525"/>
    </source>
</evidence>
<evidence type="ECO:0000256" key="4">
    <source>
        <dbReference type="SAM" id="SignalP"/>
    </source>
</evidence>
<feature type="compositionally biased region" description="Basic and acidic residues" evidence="3">
    <location>
        <begin position="87"/>
        <end position="98"/>
    </location>
</feature>
<name>A0ABS7RGG4_9ACTN</name>
<organism evidence="5 6">
    <name type="scientific">Nocardioides jiangsuensis</name>
    <dbReference type="NCBI Taxonomy" id="2866161"/>
    <lineage>
        <taxon>Bacteria</taxon>
        <taxon>Bacillati</taxon>
        <taxon>Actinomycetota</taxon>
        <taxon>Actinomycetes</taxon>
        <taxon>Propionibacteriales</taxon>
        <taxon>Nocardioidaceae</taxon>
        <taxon>Nocardioides</taxon>
    </lineage>
</organism>
<keyword evidence="4" id="KW-0732">Signal</keyword>
<dbReference type="EMBL" id="JAIEZQ010000001">
    <property type="protein sequence ID" value="MBY9074135.1"/>
    <property type="molecule type" value="Genomic_DNA"/>
</dbReference>
<feature type="chain" id="PRO_5047527853" description="Hemolysin type calcium-binding protein" evidence="4">
    <location>
        <begin position="35"/>
        <end position="126"/>
    </location>
</feature>
<dbReference type="PROSITE" id="PS00330">
    <property type="entry name" value="HEMOLYSIN_CALCIUM"/>
    <property type="match status" value="1"/>
</dbReference>
<feature type="region of interest" description="Disordered" evidence="3">
    <location>
        <begin position="76"/>
        <end position="126"/>
    </location>
</feature>
<evidence type="ECO:0000256" key="1">
    <source>
        <dbReference type="ARBA" id="ARBA00004613"/>
    </source>
</evidence>
<dbReference type="Gene3D" id="2.150.10.10">
    <property type="entry name" value="Serralysin-like metalloprotease, C-terminal"/>
    <property type="match status" value="1"/>
</dbReference>
<reference evidence="5 6" key="1">
    <citation type="submission" date="2021-08" db="EMBL/GenBank/DDBJ databases">
        <title>Nocardioides bacterium WL0053 sp. nov., isolated from the sediment.</title>
        <authorList>
            <person name="Wang L."/>
            <person name="Zhang D."/>
            <person name="Zhang A."/>
        </authorList>
    </citation>
    <scope>NUCLEOTIDE SEQUENCE [LARGE SCALE GENOMIC DNA]</scope>
    <source>
        <strain evidence="5 6">WL0053</strain>
    </source>
</reference>
<dbReference type="InterPro" id="IPR001343">
    <property type="entry name" value="Hemolysn_Ca-bd"/>
</dbReference>
<accession>A0ABS7RGG4</accession>
<comment type="subcellular location">
    <subcellularLocation>
        <location evidence="1">Secreted</location>
    </subcellularLocation>
</comment>
<dbReference type="PRINTS" id="PR00313">
    <property type="entry name" value="CABNDNGRPT"/>
</dbReference>
<dbReference type="InterPro" id="IPR011049">
    <property type="entry name" value="Serralysin-like_metalloprot_C"/>
</dbReference>
<dbReference type="Pfam" id="PF00353">
    <property type="entry name" value="HemolysinCabind"/>
    <property type="match status" value="1"/>
</dbReference>
<dbReference type="RefSeq" id="WP_221023846.1">
    <property type="nucleotide sequence ID" value="NZ_JAIEZQ010000001.1"/>
</dbReference>
<evidence type="ECO:0000256" key="3">
    <source>
        <dbReference type="SAM" id="MobiDB-lite"/>
    </source>
</evidence>
<keyword evidence="2" id="KW-0964">Secreted</keyword>
<evidence type="ECO:0008006" key="7">
    <source>
        <dbReference type="Google" id="ProtNLM"/>
    </source>
</evidence>
<keyword evidence="6" id="KW-1185">Reference proteome</keyword>
<dbReference type="PANTHER" id="PTHR38340:SF1">
    <property type="entry name" value="S-LAYER PROTEIN"/>
    <property type="match status" value="1"/>
</dbReference>
<dbReference type="SUPFAM" id="SSF51120">
    <property type="entry name" value="beta-Roll"/>
    <property type="match status" value="1"/>
</dbReference>
<evidence type="ECO:0000313" key="6">
    <source>
        <dbReference type="Proteomes" id="UP000754710"/>
    </source>
</evidence>